<dbReference type="PROSITE" id="PS51324">
    <property type="entry name" value="ERV_ALR"/>
    <property type="match status" value="1"/>
</dbReference>
<protein>
    <recommendedName>
        <fullName evidence="7">Sulfhydryl oxidase</fullName>
        <ecNumber evidence="7">1.8.3.2</ecNumber>
    </recommendedName>
</protein>
<feature type="chain" id="PRO_5026241749" description="Sulfhydryl oxidase" evidence="9">
    <location>
        <begin position="30"/>
        <end position="376"/>
    </location>
</feature>
<dbReference type="GO" id="GO:0000139">
    <property type="term" value="C:Golgi membrane"/>
    <property type="evidence" value="ECO:0007669"/>
    <property type="project" value="TreeGrafter"/>
</dbReference>
<feature type="compositionally biased region" description="Basic and acidic residues" evidence="8">
    <location>
        <begin position="88"/>
        <end position="101"/>
    </location>
</feature>
<comment type="cofactor">
    <cofactor evidence="1 7">
        <name>FAD</name>
        <dbReference type="ChEBI" id="CHEBI:57692"/>
    </cofactor>
</comment>
<feature type="domain" description="ERV/ALR sulfhydryl oxidase" evidence="10">
    <location>
        <begin position="220"/>
        <end position="328"/>
    </location>
</feature>
<evidence type="ECO:0000313" key="11">
    <source>
        <dbReference type="EMBL" id="MDE47530.1"/>
    </source>
</evidence>
<comment type="catalytic activity">
    <reaction evidence="7">
        <text>2 R'C(R)SH + O2 = R'C(R)S-S(R)CR' + H2O2</text>
        <dbReference type="Rhea" id="RHEA:17357"/>
        <dbReference type="ChEBI" id="CHEBI:15379"/>
        <dbReference type="ChEBI" id="CHEBI:16240"/>
        <dbReference type="ChEBI" id="CHEBI:16520"/>
        <dbReference type="ChEBI" id="CHEBI:17412"/>
        <dbReference type="EC" id="1.8.3.2"/>
    </reaction>
</comment>
<feature type="compositionally biased region" description="Low complexity" evidence="8">
    <location>
        <begin position="51"/>
        <end position="67"/>
    </location>
</feature>
<dbReference type="SUPFAM" id="SSF69000">
    <property type="entry name" value="FAD-dependent thiol oxidase"/>
    <property type="match status" value="1"/>
</dbReference>
<proteinExistence type="predicted"/>
<sequence length="376" mass="42666">MTMYFVQTPKANQILKTCYSLAILTVVVASCCCLANSDTPSAPVPVTGITQPARAPNQQQQHQNNRRQAPDTQATERAIGGGEVLEERHASPARSALDHSPETQFKPTTNPNNINNNNNNYDNNNIKLIINDPNAGAKSLDEEEDKKYVRNDKEKNQLKKKKEKKENEKQSLAGQLQRPQKSASIKMTARRKQLAMETSQLDDRAAWPLSSLASPIIKPTKLTPSATFSQSSSSNSNQQHASYMAHDTEQPMPVLLIMRDYIVNFFSCIECSRNFRLEAADLNFKRISQQEPAEFSVLWLWETHNSVSKRLATQFNFPDHTKRWFPSYKQCSKCYKEPPSLETGTTFHESIDWNLAEVLNFLQREYTKHPSSCIQT</sequence>
<evidence type="ECO:0000256" key="4">
    <source>
        <dbReference type="ARBA" id="ARBA00022827"/>
    </source>
</evidence>
<dbReference type="PANTHER" id="PTHR22897:SF8">
    <property type="entry name" value="SULFHYDRYL OXIDASE"/>
    <property type="match status" value="1"/>
</dbReference>
<dbReference type="GO" id="GO:0006457">
    <property type="term" value="P:protein folding"/>
    <property type="evidence" value="ECO:0007669"/>
    <property type="project" value="TreeGrafter"/>
</dbReference>
<evidence type="ECO:0000256" key="7">
    <source>
        <dbReference type="RuleBase" id="RU371123"/>
    </source>
</evidence>
<dbReference type="Gene3D" id="1.20.120.310">
    <property type="entry name" value="ERV/ALR sulfhydryl oxidase domain"/>
    <property type="match status" value="1"/>
</dbReference>
<feature type="region of interest" description="Disordered" evidence="8">
    <location>
        <begin position="42"/>
        <end position="75"/>
    </location>
</feature>
<accession>A0A6G1SC88</accession>
<evidence type="ECO:0000256" key="2">
    <source>
        <dbReference type="ARBA" id="ARBA00022630"/>
    </source>
</evidence>
<evidence type="ECO:0000256" key="6">
    <source>
        <dbReference type="ARBA" id="ARBA00023157"/>
    </source>
</evidence>
<keyword evidence="6" id="KW-1015">Disulfide bond</keyword>
<feature type="region of interest" description="Disordered" evidence="8">
    <location>
        <begin position="137"/>
        <end position="185"/>
    </location>
</feature>
<dbReference type="AlphaFoldDB" id="A0A6G1SC88"/>
<gene>
    <name evidence="11" type="primary">QSOX1_0</name>
    <name evidence="11" type="ORF">g.8588</name>
</gene>
<keyword evidence="2 7" id="KW-0285">Flavoprotein</keyword>
<feature type="region of interest" description="Disordered" evidence="8">
    <location>
        <begin position="88"/>
        <end position="120"/>
    </location>
</feature>
<dbReference type="EMBL" id="GGYP01002759">
    <property type="protein sequence ID" value="MDE47530.1"/>
    <property type="molecule type" value="Transcribed_RNA"/>
</dbReference>
<dbReference type="Pfam" id="PF04777">
    <property type="entry name" value="Evr1_Alr"/>
    <property type="match status" value="1"/>
</dbReference>
<organism evidence="11">
    <name type="scientific">Aceria tosichella</name>
    <name type="common">wheat curl mite</name>
    <dbReference type="NCBI Taxonomy" id="561515"/>
    <lineage>
        <taxon>Eukaryota</taxon>
        <taxon>Metazoa</taxon>
        <taxon>Ecdysozoa</taxon>
        <taxon>Arthropoda</taxon>
        <taxon>Chelicerata</taxon>
        <taxon>Arachnida</taxon>
        <taxon>Acari</taxon>
        <taxon>Acariformes</taxon>
        <taxon>Trombidiformes</taxon>
        <taxon>Prostigmata</taxon>
        <taxon>Eupodina</taxon>
        <taxon>Eriophyoidea</taxon>
        <taxon>Eriophyidae</taxon>
        <taxon>Eriophyinae</taxon>
        <taxon>Aceriini</taxon>
        <taxon>Aceria</taxon>
    </lineage>
</organism>
<evidence type="ECO:0000256" key="9">
    <source>
        <dbReference type="SAM" id="SignalP"/>
    </source>
</evidence>
<feature type="compositionally biased region" description="Low complexity" evidence="8">
    <location>
        <begin position="229"/>
        <end position="239"/>
    </location>
</feature>
<feature type="region of interest" description="Disordered" evidence="8">
    <location>
        <begin position="223"/>
        <end position="242"/>
    </location>
</feature>
<feature type="compositionally biased region" description="Polar residues" evidence="8">
    <location>
        <begin position="172"/>
        <end position="185"/>
    </location>
</feature>
<dbReference type="EC" id="1.8.3.2" evidence="7"/>
<reference evidence="11" key="1">
    <citation type="submission" date="2018-10" db="EMBL/GenBank/DDBJ databases">
        <title>Transcriptome assembly of Aceria tosichella (Wheat curl mite) Type 2.</title>
        <authorList>
            <person name="Scully E.D."/>
            <person name="Geib S.M."/>
            <person name="Palmer N.A."/>
            <person name="Gupta A.K."/>
            <person name="Sarath G."/>
            <person name="Tatineni S."/>
        </authorList>
    </citation>
    <scope>NUCLEOTIDE SEQUENCE</scope>
    <source>
        <strain evidence="11">LincolnNE</strain>
    </source>
</reference>
<dbReference type="GO" id="GO:0005615">
    <property type="term" value="C:extracellular space"/>
    <property type="evidence" value="ECO:0007669"/>
    <property type="project" value="TreeGrafter"/>
</dbReference>
<keyword evidence="4 7" id="KW-0274">FAD</keyword>
<feature type="compositionally biased region" description="Basic and acidic residues" evidence="8">
    <location>
        <begin position="145"/>
        <end position="157"/>
    </location>
</feature>
<keyword evidence="5 7" id="KW-0560">Oxidoreductase</keyword>
<evidence type="ECO:0000256" key="5">
    <source>
        <dbReference type="ARBA" id="ARBA00023002"/>
    </source>
</evidence>
<evidence type="ECO:0000259" key="10">
    <source>
        <dbReference type="PROSITE" id="PS51324"/>
    </source>
</evidence>
<feature type="compositionally biased region" description="Low complexity" evidence="8">
    <location>
        <begin position="110"/>
        <end position="120"/>
    </location>
</feature>
<dbReference type="InterPro" id="IPR036774">
    <property type="entry name" value="ERV/ALR_sulphydryl_oxid_sf"/>
</dbReference>
<evidence type="ECO:0000256" key="3">
    <source>
        <dbReference type="ARBA" id="ARBA00022729"/>
    </source>
</evidence>
<dbReference type="GO" id="GO:0003756">
    <property type="term" value="F:protein disulfide isomerase activity"/>
    <property type="evidence" value="ECO:0007669"/>
    <property type="project" value="TreeGrafter"/>
</dbReference>
<name>A0A6G1SC88_9ACAR</name>
<dbReference type="GO" id="GO:0016971">
    <property type="term" value="F:flavin-dependent sulfhydryl oxidase activity"/>
    <property type="evidence" value="ECO:0007669"/>
    <property type="project" value="InterPro"/>
</dbReference>
<evidence type="ECO:0000256" key="8">
    <source>
        <dbReference type="SAM" id="MobiDB-lite"/>
    </source>
</evidence>
<dbReference type="InterPro" id="IPR039798">
    <property type="entry name" value="Sulfhydryl_oxidase"/>
</dbReference>
<dbReference type="PANTHER" id="PTHR22897">
    <property type="entry name" value="QUIESCIN Q6-RELATED SULFHYDRYL OXIDASE"/>
    <property type="match status" value="1"/>
</dbReference>
<feature type="signal peptide" evidence="9">
    <location>
        <begin position="1"/>
        <end position="29"/>
    </location>
</feature>
<keyword evidence="3 9" id="KW-0732">Signal</keyword>
<evidence type="ECO:0000256" key="1">
    <source>
        <dbReference type="ARBA" id="ARBA00001974"/>
    </source>
</evidence>
<dbReference type="InterPro" id="IPR017905">
    <property type="entry name" value="ERV/ALR_sulphydryl_oxidase"/>
</dbReference>